<accession>A0ABX5QSS3</accession>
<name>A0ABX5QSS3_9BACT</name>
<evidence type="ECO:0000313" key="1">
    <source>
        <dbReference type="EMBL" id="QAV33443.1"/>
    </source>
</evidence>
<dbReference type="RefSeq" id="WP_090222230.1">
    <property type="nucleotide sequence ID" value="NZ_CP026721.1"/>
</dbReference>
<organism evidence="1 2">
    <name type="scientific">Fervidobacterium changbaicum</name>
    <dbReference type="NCBI Taxonomy" id="310769"/>
    <lineage>
        <taxon>Bacteria</taxon>
        <taxon>Thermotogati</taxon>
        <taxon>Thermotogota</taxon>
        <taxon>Thermotogae</taxon>
        <taxon>Thermotogales</taxon>
        <taxon>Fervidobacteriaceae</taxon>
        <taxon>Fervidobacterium</taxon>
    </lineage>
</organism>
<gene>
    <name evidence="1" type="ORF">CBS1_06765</name>
</gene>
<dbReference type="Proteomes" id="UP000288947">
    <property type="component" value="Chromosome"/>
</dbReference>
<protein>
    <submittedName>
        <fullName evidence="1">Uncharacterized protein</fullName>
    </submittedName>
</protein>
<dbReference type="EMBL" id="CP026721">
    <property type="protein sequence ID" value="QAV33443.1"/>
    <property type="molecule type" value="Genomic_DNA"/>
</dbReference>
<evidence type="ECO:0000313" key="2">
    <source>
        <dbReference type="Proteomes" id="UP000288947"/>
    </source>
</evidence>
<keyword evidence="2" id="KW-1185">Reference proteome</keyword>
<reference evidence="1 2" key="1">
    <citation type="submission" date="2018-01" db="EMBL/GenBank/DDBJ databases">
        <title>The whole genome sequencing and assembly of Fervidobacterium changbaicum CBS-1 strain.</title>
        <authorList>
            <person name="Kim J.-Y."/>
            <person name="Park M.-K."/>
            <person name="Yi H."/>
            <person name="Bahn Y.-S."/>
            <person name="Kim J.F."/>
            <person name="Lee D.-W."/>
        </authorList>
    </citation>
    <scope>NUCLEOTIDE SEQUENCE [LARGE SCALE GENOMIC DNA]</scope>
    <source>
        <strain evidence="1 2">CBS-1</strain>
    </source>
</reference>
<sequence>MVKIGLKISRVGIIGTAPHRFLDITLVSEVENLRYFHFSSDNEAFQALLDVGLAWDDFTRKFSGRRFSWDTFYRNYASYLRPEKKLIDILPTEMLRVVTHEISKSDMVWVGDNDFDSSFVFATLLGILGIPYVLTFKETRIYPNEFEFFALENAERIIVPHDGYLELLRKKYNKDFSEKIEYADVDWRSKVVYDFLEKQKVRKLSEMDNKFHVCILSGRVIWDKNETRSRGRYYYVDIIEELLRAGFTVHLHTKALIKSVNEPIFEKDNPYFKLKQRYQNSFFIEEPINLLKPEGYLELMKYDLGLLTSGAATEDPEFMEFEQYNIPNRYYEYLMAGVIPIAPEGTLKYMEKITTTSSFSNIVKRFVIN</sequence>
<proteinExistence type="predicted"/>